<dbReference type="EMBL" id="JAUJYN010000002">
    <property type="protein sequence ID" value="KAK1277780.1"/>
    <property type="molecule type" value="Genomic_DNA"/>
</dbReference>
<dbReference type="Proteomes" id="UP001179952">
    <property type="component" value="Unassembled WGS sequence"/>
</dbReference>
<organism evidence="2 3">
    <name type="scientific">Acorus gramineus</name>
    <name type="common">Dwarf sweet flag</name>
    <dbReference type="NCBI Taxonomy" id="55184"/>
    <lineage>
        <taxon>Eukaryota</taxon>
        <taxon>Viridiplantae</taxon>
        <taxon>Streptophyta</taxon>
        <taxon>Embryophyta</taxon>
        <taxon>Tracheophyta</taxon>
        <taxon>Spermatophyta</taxon>
        <taxon>Magnoliopsida</taxon>
        <taxon>Liliopsida</taxon>
        <taxon>Acoraceae</taxon>
        <taxon>Acorus</taxon>
    </lineage>
</organism>
<sequence>MVKVCTRGRSRAPSLVSLSLGTGLAWSWSISLAWFMRGAFHLSVGECEAASNPIFLCMY</sequence>
<evidence type="ECO:0000256" key="1">
    <source>
        <dbReference type="SAM" id="Phobius"/>
    </source>
</evidence>
<evidence type="ECO:0000313" key="2">
    <source>
        <dbReference type="EMBL" id="KAK1277780.1"/>
    </source>
</evidence>
<comment type="caution">
    <text evidence="2">The sequence shown here is derived from an EMBL/GenBank/DDBJ whole genome shotgun (WGS) entry which is preliminary data.</text>
</comment>
<name>A0AAV9BMH0_ACOGR</name>
<protein>
    <submittedName>
        <fullName evidence="2">Uncharacterized protein</fullName>
    </submittedName>
</protein>
<keyword evidence="1" id="KW-1133">Transmembrane helix</keyword>
<proteinExistence type="predicted"/>
<evidence type="ECO:0000313" key="3">
    <source>
        <dbReference type="Proteomes" id="UP001179952"/>
    </source>
</evidence>
<reference evidence="2" key="1">
    <citation type="journal article" date="2023" name="Nat. Commun.">
        <title>Diploid and tetraploid genomes of Acorus and the evolution of monocots.</title>
        <authorList>
            <person name="Ma L."/>
            <person name="Liu K.W."/>
            <person name="Li Z."/>
            <person name="Hsiao Y.Y."/>
            <person name="Qi Y."/>
            <person name="Fu T."/>
            <person name="Tang G.D."/>
            <person name="Zhang D."/>
            <person name="Sun W.H."/>
            <person name="Liu D.K."/>
            <person name="Li Y."/>
            <person name="Chen G.Z."/>
            <person name="Liu X.D."/>
            <person name="Liao X.Y."/>
            <person name="Jiang Y.T."/>
            <person name="Yu X."/>
            <person name="Hao Y."/>
            <person name="Huang J."/>
            <person name="Zhao X.W."/>
            <person name="Ke S."/>
            <person name="Chen Y.Y."/>
            <person name="Wu W.L."/>
            <person name="Hsu J.L."/>
            <person name="Lin Y.F."/>
            <person name="Huang M.D."/>
            <person name="Li C.Y."/>
            <person name="Huang L."/>
            <person name="Wang Z.W."/>
            <person name="Zhao X."/>
            <person name="Zhong W.Y."/>
            <person name="Peng D.H."/>
            <person name="Ahmad S."/>
            <person name="Lan S."/>
            <person name="Zhang J.S."/>
            <person name="Tsai W.C."/>
            <person name="Van de Peer Y."/>
            <person name="Liu Z.J."/>
        </authorList>
    </citation>
    <scope>NUCLEOTIDE SEQUENCE</scope>
    <source>
        <strain evidence="2">SCP</strain>
    </source>
</reference>
<accession>A0AAV9BMH0</accession>
<gene>
    <name evidence="2" type="ORF">QJS04_geneDACA022989</name>
</gene>
<keyword evidence="1" id="KW-0472">Membrane</keyword>
<keyword evidence="1" id="KW-0812">Transmembrane</keyword>
<feature type="transmembrane region" description="Helical" evidence="1">
    <location>
        <begin position="12"/>
        <end position="36"/>
    </location>
</feature>
<dbReference type="AlphaFoldDB" id="A0AAV9BMH0"/>
<keyword evidence="3" id="KW-1185">Reference proteome</keyword>
<reference evidence="2" key="2">
    <citation type="submission" date="2023-06" db="EMBL/GenBank/DDBJ databases">
        <authorList>
            <person name="Ma L."/>
            <person name="Liu K.-W."/>
            <person name="Li Z."/>
            <person name="Hsiao Y.-Y."/>
            <person name="Qi Y."/>
            <person name="Fu T."/>
            <person name="Tang G."/>
            <person name="Zhang D."/>
            <person name="Sun W.-H."/>
            <person name="Liu D.-K."/>
            <person name="Li Y."/>
            <person name="Chen G.-Z."/>
            <person name="Liu X.-D."/>
            <person name="Liao X.-Y."/>
            <person name="Jiang Y.-T."/>
            <person name="Yu X."/>
            <person name="Hao Y."/>
            <person name="Huang J."/>
            <person name="Zhao X.-W."/>
            <person name="Ke S."/>
            <person name="Chen Y.-Y."/>
            <person name="Wu W.-L."/>
            <person name="Hsu J.-L."/>
            <person name="Lin Y.-F."/>
            <person name="Huang M.-D."/>
            <person name="Li C.-Y."/>
            <person name="Huang L."/>
            <person name="Wang Z.-W."/>
            <person name="Zhao X."/>
            <person name="Zhong W.-Y."/>
            <person name="Peng D.-H."/>
            <person name="Ahmad S."/>
            <person name="Lan S."/>
            <person name="Zhang J.-S."/>
            <person name="Tsai W.-C."/>
            <person name="Van De Peer Y."/>
            <person name="Liu Z.-J."/>
        </authorList>
    </citation>
    <scope>NUCLEOTIDE SEQUENCE</scope>
    <source>
        <strain evidence="2">SCP</strain>
        <tissue evidence="2">Leaves</tissue>
    </source>
</reference>